<dbReference type="Pfam" id="PF01541">
    <property type="entry name" value="GIY-YIG"/>
    <property type="match status" value="1"/>
</dbReference>
<dbReference type="InterPro" id="IPR050190">
    <property type="entry name" value="UPF0213_domain"/>
</dbReference>
<dbReference type="InterPro" id="IPR000305">
    <property type="entry name" value="GIY-YIG_endonuc"/>
</dbReference>
<comment type="similarity">
    <text evidence="1">Belongs to the UPF0213 family.</text>
</comment>
<name>A0A6G7YL38_9ACTN</name>
<dbReference type="PANTHER" id="PTHR34477:SF1">
    <property type="entry name" value="UPF0213 PROTEIN YHBQ"/>
    <property type="match status" value="1"/>
</dbReference>
<dbReference type="KEGG" id="npi:G7071_14885"/>
<dbReference type="Proteomes" id="UP000502035">
    <property type="component" value="Chromosome"/>
</dbReference>
<dbReference type="PANTHER" id="PTHR34477">
    <property type="entry name" value="UPF0213 PROTEIN YHBQ"/>
    <property type="match status" value="1"/>
</dbReference>
<dbReference type="CDD" id="cd10456">
    <property type="entry name" value="GIY-YIG_UPF0213"/>
    <property type="match status" value="1"/>
</dbReference>
<evidence type="ECO:0000313" key="3">
    <source>
        <dbReference type="EMBL" id="QIK77455.1"/>
    </source>
</evidence>
<reference evidence="3 4" key="1">
    <citation type="submission" date="2020-03" db="EMBL/GenBank/DDBJ databases">
        <title>Nocardioides sp. nov., isolated from fish.</title>
        <authorList>
            <person name="Hyun D.-W."/>
            <person name="Bae J.-W."/>
        </authorList>
    </citation>
    <scope>NUCLEOTIDE SEQUENCE [LARGE SCALE GENOMIC DNA]</scope>
    <source>
        <strain evidence="3 4">HDW12A</strain>
    </source>
</reference>
<accession>A0A6G7YL38</accession>
<proteinExistence type="inferred from homology"/>
<dbReference type="RefSeq" id="WP_166321183.1">
    <property type="nucleotide sequence ID" value="NZ_CP049866.1"/>
</dbReference>
<dbReference type="AlphaFoldDB" id="A0A6G7YL38"/>
<dbReference type="PROSITE" id="PS50164">
    <property type="entry name" value="GIY_YIG"/>
    <property type="match status" value="1"/>
</dbReference>
<organism evidence="3 4">
    <name type="scientific">Nocardioides piscis</name>
    <dbReference type="NCBI Taxonomy" id="2714938"/>
    <lineage>
        <taxon>Bacteria</taxon>
        <taxon>Bacillati</taxon>
        <taxon>Actinomycetota</taxon>
        <taxon>Actinomycetes</taxon>
        <taxon>Propionibacteriales</taxon>
        <taxon>Nocardioidaceae</taxon>
        <taxon>Nocardioides</taxon>
    </lineage>
</organism>
<feature type="domain" description="GIY-YIG" evidence="2">
    <location>
        <begin position="1"/>
        <end position="75"/>
    </location>
</feature>
<dbReference type="SMART" id="SM00465">
    <property type="entry name" value="GIYc"/>
    <property type="match status" value="1"/>
</dbReference>
<gene>
    <name evidence="3" type="ORF">G7071_14885</name>
</gene>
<sequence length="111" mass="12804">MPWTYMLRCADGSYYVGSTWDLERRVNQHQGGEGAAYTRRRRPVELVWCAEFQRIAEAFEWEKRIQGWSRAKREALIKGDEAVIRQLASRAWAAQQVRKAVPTTPAPPPVS</sequence>
<dbReference type="SUPFAM" id="SSF82771">
    <property type="entry name" value="GIY-YIG endonuclease"/>
    <property type="match status" value="1"/>
</dbReference>
<protein>
    <submittedName>
        <fullName evidence="3">GIY-YIG nuclease family protein</fullName>
    </submittedName>
</protein>
<dbReference type="EMBL" id="CP049866">
    <property type="protein sequence ID" value="QIK77455.1"/>
    <property type="molecule type" value="Genomic_DNA"/>
</dbReference>
<dbReference type="Gene3D" id="3.40.1440.10">
    <property type="entry name" value="GIY-YIG endonuclease"/>
    <property type="match status" value="1"/>
</dbReference>
<evidence type="ECO:0000259" key="2">
    <source>
        <dbReference type="PROSITE" id="PS50164"/>
    </source>
</evidence>
<dbReference type="InterPro" id="IPR035901">
    <property type="entry name" value="GIY-YIG_endonuc_sf"/>
</dbReference>
<keyword evidence="4" id="KW-1185">Reference proteome</keyword>
<evidence type="ECO:0000313" key="4">
    <source>
        <dbReference type="Proteomes" id="UP000502035"/>
    </source>
</evidence>
<evidence type="ECO:0000256" key="1">
    <source>
        <dbReference type="ARBA" id="ARBA00007435"/>
    </source>
</evidence>